<evidence type="ECO:0000313" key="10">
    <source>
        <dbReference type="Proteomes" id="UP000266841"/>
    </source>
</evidence>
<dbReference type="eggNOG" id="ENOG502SST1">
    <property type="taxonomic scope" value="Eukaryota"/>
</dbReference>
<comment type="caution">
    <text evidence="9">The sequence shown here is derived from an EMBL/GenBank/DDBJ whole genome shotgun (WGS) entry which is preliminary data.</text>
</comment>
<dbReference type="GO" id="GO:0000139">
    <property type="term" value="C:Golgi membrane"/>
    <property type="evidence" value="ECO:0007669"/>
    <property type="project" value="UniProtKB-SubCell"/>
</dbReference>
<gene>
    <name evidence="9" type="ORF">THAOC_03599</name>
</gene>
<keyword evidence="4" id="KW-0812">Transmembrane</keyword>
<organism evidence="9 10">
    <name type="scientific">Thalassiosira oceanica</name>
    <name type="common">Marine diatom</name>
    <dbReference type="NCBI Taxonomy" id="159749"/>
    <lineage>
        <taxon>Eukaryota</taxon>
        <taxon>Sar</taxon>
        <taxon>Stramenopiles</taxon>
        <taxon>Ochrophyta</taxon>
        <taxon>Bacillariophyta</taxon>
        <taxon>Coscinodiscophyceae</taxon>
        <taxon>Thalassiosirophycidae</taxon>
        <taxon>Thalassiosirales</taxon>
        <taxon>Thalassiosiraceae</taxon>
        <taxon>Thalassiosira</taxon>
    </lineage>
</organism>
<comment type="similarity">
    <text evidence="2">Belongs to the sulfotransferase 2 family.</text>
</comment>
<dbReference type="GO" id="GO:0016051">
    <property type="term" value="P:carbohydrate biosynthetic process"/>
    <property type="evidence" value="ECO:0007669"/>
    <property type="project" value="InterPro"/>
</dbReference>
<evidence type="ECO:0000256" key="8">
    <source>
        <dbReference type="ARBA" id="ARBA00023180"/>
    </source>
</evidence>
<dbReference type="PANTHER" id="PTHR12137:SF54">
    <property type="entry name" value="CARBOHYDRATE SULFOTRANSFERASE"/>
    <property type="match status" value="1"/>
</dbReference>
<keyword evidence="10" id="KW-1185">Reference proteome</keyword>
<keyword evidence="8" id="KW-0325">Glycoprotein</keyword>
<dbReference type="AlphaFoldDB" id="K0TKR7"/>
<evidence type="ECO:0000256" key="5">
    <source>
        <dbReference type="ARBA" id="ARBA00022989"/>
    </source>
</evidence>
<evidence type="ECO:0000256" key="6">
    <source>
        <dbReference type="ARBA" id="ARBA00023034"/>
    </source>
</evidence>
<accession>K0TKR7</accession>
<evidence type="ECO:0000256" key="4">
    <source>
        <dbReference type="ARBA" id="ARBA00022692"/>
    </source>
</evidence>
<proteinExistence type="inferred from homology"/>
<dbReference type="GO" id="GO:0008146">
    <property type="term" value="F:sulfotransferase activity"/>
    <property type="evidence" value="ECO:0007669"/>
    <property type="project" value="InterPro"/>
</dbReference>
<keyword evidence="5" id="KW-1133">Transmembrane helix</keyword>
<name>K0TKR7_THAOC</name>
<dbReference type="OMA" id="IPWWFQT"/>
<dbReference type="Pfam" id="PF03567">
    <property type="entry name" value="Sulfotransfer_2"/>
    <property type="match status" value="1"/>
</dbReference>
<evidence type="ECO:0000256" key="3">
    <source>
        <dbReference type="ARBA" id="ARBA00022679"/>
    </source>
</evidence>
<sequence length="377" mass="43353">MTKKIGLVESEDEDPSAFLSMTRPSHVNKVLVFLLLALVAFNLSQTSISTDVYMDSEFSPSVYGFEEHSDEEEDEDEADRIIRRSFDSSYAHILPCAEEEEGKNCMKKTVEFFNQPDLSNNTDVPAIPWWFQTLLRDVMTNGAYGFWHHFYTTKPAFHFCTIGKVATTEWRKVFCELNKEDCIEPNTCGKRNCAWRTKQTMPEKAPYAVFLRDPLERLLSGFLDKCANGKKYPQLTEDIDDKDKQWFAAYVDVLPLRWNVHFVPQAIACDLYRKLDTYDFVGKMGTDFMFELDRMATQFGGQLPEVLNKSFAYKEHVKAGKVNTGSSNRHATHAPAKVQKYFTPAAVRRGLELLSIDYVMLGLDVPDWARQMLKDDK</sequence>
<dbReference type="InterPro" id="IPR018011">
    <property type="entry name" value="Carb_sulfotrans_8-10"/>
</dbReference>
<evidence type="ECO:0000256" key="1">
    <source>
        <dbReference type="ARBA" id="ARBA00004323"/>
    </source>
</evidence>
<keyword evidence="7" id="KW-0472">Membrane</keyword>
<keyword evidence="3" id="KW-0808">Transferase</keyword>
<evidence type="ECO:0000313" key="9">
    <source>
        <dbReference type="EMBL" id="EJK74711.1"/>
    </source>
</evidence>
<dbReference type="InterPro" id="IPR005331">
    <property type="entry name" value="Sulfotransferase"/>
</dbReference>
<protein>
    <recommendedName>
        <fullName evidence="11">Sulfotransferase domain-containing protein</fullName>
    </recommendedName>
</protein>
<keyword evidence="6" id="KW-0333">Golgi apparatus</keyword>
<dbReference type="OrthoDB" id="408912at2759"/>
<reference evidence="9 10" key="1">
    <citation type="journal article" date="2012" name="Genome Biol.">
        <title>Genome and low-iron response of an oceanic diatom adapted to chronic iron limitation.</title>
        <authorList>
            <person name="Lommer M."/>
            <person name="Specht M."/>
            <person name="Roy A.S."/>
            <person name="Kraemer L."/>
            <person name="Andreson R."/>
            <person name="Gutowska M.A."/>
            <person name="Wolf J."/>
            <person name="Bergner S.V."/>
            <person name="Schilhabel M.B."/>
            <person name="Klostermeier U.C."/>
            <person name="Beiko R.G."/>
            <person name="Rosenstiel P."/>
            <person name="Hippler M."/>
            <person name="Laroche J."/>
        </authorList>
    </citation>
    <scope>NUCLEOTIDE SEQUENCE [LARGE SCALE GENOMIC DNA]</scope>
    <source>
        <strain evidence="9 10">CCMP1005</strain>
    </source>
</reference>
<evidence type="ECO:0000256" key="2">
    <source>
        <dbReference type="ARBA" id="ARBA00006339"/>
    </source>
</evidence>
<comment type="subcellular location">
    <subcellularLocation>
        <location evidence="1">Golgi apparatus membrane</location>
        <topology evidence="1">Single-pass type II membrane protein</topology>
    </subcellularLocation>
</comment>
<dbReference type="PANTHER" id="PTHR12137">
    <property type="entry name" value="CARBOHYDRATE SULFOTRANSFERASE"/>
    <property type="match status" value="1"/>
</dbReference>
<evidence type="ECO:0000256" key="7">
    <source>
        <dbReference type="ARBA" id="ARBA00023136"/>
    </source>
</evidence>
<evidence type="ECO:0008006" key="11">
    <source>
        <dbReference type="Google" id="ProtNLM"/>
    </source>
</evidence>
<dbReference type="Proteomes" id="UP000266841">
    <property type="component" value="Unassembled WGS sequence"/>
</dbReference>
<dbReference type="EMBL" id="AGNL01003420">
    <property type="protein sequence ID" value="EJK74711.1"/>
    <property type="molecule type" value="Genomic_DNA"/>
</dbReference>